<evidence type="ECO:0000259" key="4">
    <source>
        <dbReference type="PROSITE" id="PS01124"/>
    </source>
</evidence>
<evidence type="ECO:0000313" key="6">
    <source>
        <dbReference type="Proteomes" id="UP000663400"/>
    </source>
</evidence>
<reference evidence="5 6" key="1">
    <citation type="submission" date="2021-02" db="EMBL/GenBank/DDBJ databases">
        <title>Lysobacter arenosi sp. nov., isolated from soil of gangwondo yeongwol, south Korea.</title>
        <authorList>
            <person name="Kim K.R."/>
            <person name="Kim K.H."/>
            <person name="Jeon C.O."/>
        </authorList>
    </citation>
    <scope>NUCLEOTIDE SEQUENCE [LARGE SCALE GENOMIC DNA]</scope>
    <source>
        <strain evidence="5 6">R7</strain>
    </source>
</reference>
<gene>
    <name evidence="5" type="ORF">HIV01_008345</name>
</gene>
<dbReference type="Pfam" id="PF12833">
    <property type="entry name" value="HTH_18"/>
    <property type="match status" value="1"/>
</dbReference>
<keyword evidence="2" id="KW-0238">DNA-binding</keyword>
<feature type="domain" description="HTH araC/xylS-type" evidence="4">
    <location>
        <begin position="233"/>
        <end position="331"/>
    </location>
</feature>
<dbReference type="InterPro" id="IPR018060">
    <property type="entry name" value="HTH_AraC"/>
</dbReference>
<dbReference type="InterPro" id="IPR050204">
    <property type="entry name" value="AraC_XylS_family_regulators"/>
</dbReference>
<proteinExistence type="predicted"/>
<dbReference type="RefSeq" id="WP_200609553.1">
    <property type="nucleotide sequence ID" value="NZ_CP071517.1"/>
</dbReference>
<keyword evidence="3" id="KW-0804">Transcription</keyword>
<dbReference type="PANTHER" id="PTHR46796:SF7">
    <property type="entry name" value="ARAC FAMILY TRANSCRIPTIONAL REGULATOR"/>
    <property type="match status" value="1"/>
</dbReference>
<evidence type="ECO:0000256" key="3">
    <source>
        <dbReference type="ARBA" id="ARBA00023163"/>
    </source>
</evidence>
<name>A0ABX7RHM9_9GAMM</name>
<keyword evidence="6" id="KW-1185">Reference proteome</keyword>
<sequence length="346" mass="38094">MASSRLSMQVLSMQATLPVDALASRYAEPATGMRPVPAAATMPLSPHRVWAHDGQFREISAAVPVAGADAPARVCWAAVSRLGSIALTRPSFSLWMQIRGSAQVHAAEGTFRLRTGAWIALDADSAPEVQADQNGLTLALVVPADLMPLLQDAYLFVGKGTMTLRDRILALRLWHGAVRVLQAHERVPDRTLVRALRPLILHMSAVQARHVAALGHCPGHSRTRKRRLFNRLQRARLYLEGNAHRMVRMSEIMAISNYSLWYLSKSFHELYGESVQTAASRLRIERAYDLLETTSMDITEIAESCGFDNACSFARAFRAKSGTNATQFRSALRDAGGGRRRPVISS</sequence>
<organism evidence="5 6">
    <name type="scientific">Lysobacter arenosi</name>
    <dbReference type="NCBI Taxonomy" id="2795387"/>
    <lineage>
        <taxon>Bacteria</taxon>
        <taxon>Pseudomonadati</taxon>
        <taxon>Pseudomonadota</taxon>
        <taxon>Gammaproteobacteria</taxon>
        <taxon>Lysobacterales</taxon>
        <taxon>Lysobacteraceae</taxon>
        <taxon>Lysobacter</taxon>
    </lineage>
</organism>
<dbReference type="PANTHER" id="PTHR46796">
    <property type="entry name" value="HTH-TYPE TRANSCRIPTIONAL ACTIVATOR RHAS-RELATED"/>
    <property type="match status" value="1"/>
</dbReference>
<dbReference type="PROSITE" id="PS01124">
    <property type="entry name" value="HTH_ARAC_FAMILY_2"/>
    <property type="match status" value="1"/>
</dbReference>
<dbReference type="SMART" id="SM00342">
    <property type="entry name" value="HTH_ARAC"/>
    <property type="match status" value="1"/>
</dbReference>
<protein>
    <submittedName>
        <fullName evidence="5">Helix-turn-helix transcriptional regulator</fullName>
    </submittedName>
</protein>
<dbReference type="Gene3D" id="1.10.10.60">
    <property type="entry name" value="Homeodomain-like"/>
    <property type="match status" value="2"/>
</dbReference>
<dbReference type="InterPro" id="IPR009057">
    <property type="entry name" value="Homeodomain-like_sf"/>
</dbReference>
<evidence type="ECO:0000256" key="1">
    <source>
        <dbReference type="ARBA" id="ARBA00023015"/>
    </source>
</evidence>
<dbReference type="EMBL" id="CP071517">
    <property type="protein sequence ID" value="QSX76467.1"/>
    <property type="molecule type" value="Genomic_DNA"/>
</dbReference>
<dbReference type="Proteomes" id="UP000663400">
    <property type="component" value="Chromosome"/>
</dbReference>
<evidence type="ECO:0000256" key="2">
    <source>
        <dbReference type="ARBA" id="ARBA00023125"/>
    </source>
</evidence>
<dbReference type="SUPFAM" id="SSF46689">
    <property type="entry name" value="Homeodomain-like"/>
    <property type="match status" value="1"/>
</dbReference>
<evidence type="ECO:0000313" key="5">
    <source>
        <dbReference type="EMBL" id="QSX76467.1"/>
    </source>
</evidence>
<accession>A0ABX7RHM9</accession>
<keyword evidence="1" id="KW-0805">Transcription regulation</keyword>